<protein>
    <submittedName>
        <fullName evidence="1">Uncharacterized protein</fullName>
    </submittedName>
</protein>
<sequence length="59" mass="6687">FGGRVTCRVVFIDPSCADTVEHLDFVTRIDGRTVETEGDDFLQAFERFNALHFLAPVVR</sequence>
<organism evidence="1">
    <name type="scientific">marine sediment metagenome</name>
    <dbReference type="NCBI Taxonomy" id="412755"/>
    <lineage>
        <taxon>unclassified sequences</taxon>
        <taxon>metagenomes</taxon>
        <taxon>ecological metagenomes</taxon>
    </lineage>
</organism>
<gene>
    <name evidence="1" type="ORF">S01H1_68480</name>
</gene>
<feature type="non-terminal residue" evidence="1">
    <location>
        <position position="1"/>
    </location>
</feature>
<comment type="caution">
    <text evidence="1">The sequence shown here is derived from an EMBL/GenBank/DDBJ whole genome shotgun (WGS) entry which is preliminary data.</text>
</comment>
<reference evidence="1" key="1">
    <citation type="journal article" date="2014" name="Front. Microbiol.">
        <title>High frequency of phylogenetically diverse reductive dehalogenase-homologous genes in deep subseafloor sedimentary metagenomes.</title>
        <authorList>
            <person name="Kawai M."/>
            <person name="Futagami T."/>
            <person name="Toyoda A."/>
            <person name="Takaki Y."/>
            <person name="Nishi S."/>
            <person name="Hori S."/>
            <person name="Arai W."/>
            <person name="Tsubouchi T."/>
            <person name="Morono Y."/>
            <person name="Uchiyama I."/>
            <person name="Ito T."/>
            <person name="Fujiyama A."/>
            <person name="Inagaki F."/>
            <person name="Takami H."/>
        </authorList>
    </citation>
    <scope>NUCLEOTIDE SEQUENCE</scope>
    <source>
        <strain evidence="1">Expedition CK06-06</strain>
    </source>
</reference>
<dbReference type="AlphaFoldDB" id="X0XAM5"/>
<dbReference type="InterPro" id="IPR036177">
    <property type="entry name" value="Peptidase_M55_sf"/>
</dbReference>
<evidence type="ECO:0000313" key="1">
    <source>
        <dbReference type="EMBL" id="GAG32447.1"/>
    </source>
</evidence>
<dbReference type="SUPFAM" id="SSF63992">
    <property type="entry name" value="Dipeptide transport protein"/>
    <property type="match status" value="1"/>
</dbReference>
<dbReference type="EMBL" id="BARS01045417">
    <property type="protein sequence ID" value="GAG32447.1"/>
    <property type="molecule type" value="Genomic_DNA"/>
</dbReference>
<name>X0XAM5_9ZZZZ</name>
<proteinExistence type="predicted"/>
<accession>X0XAM5</accession>